<name>A0ABR0WMG2_REHGL</name>
<feature type="region of interest" description="Disordered" evidence="1">
    <location>
        <begin position="201"/>
        <end position="222"/>
    </location>
</feature>
<accession>A0ABR0WMG2</accession>
<dbReference type="Proteomes" id="UP001318860">
    <property type="component" value="Unassembled WGS sequence"/>
</dbReference>
<evidence type="ECO:0008006" key="4">
    <source>
        <dbReference type="Google" id="ProtNLM"/>
    </source>
</evidence>
<dbReference type="PANTHER" id="PTHR48449:SF1">
    <property type="entry name" value="DUF1985 DOMAIN-CONTAINING PROTEIN"/>
    <property type="match status" value="1"/>
</dbReference>
<reference evidence="2 3" key="1">
    <citation type="journal article" date="2021" name="Comput. Struct. Biotechnol. J.">
        <title>De novo genome assembly of the potent medicinal plant Rehmannia glutinosa using nanopore technology.</title>
        <authorList>
            <person name="Ma L."/>
            <person name="Dong C."/>
            <person name="Song C."/>
            <person name="Wang X."/>
            <person name="Zheng X."/>
            <person name="Niu Y."/>
            <person name="Chen S."/>
            <person name="Feng W."/>
        </authorList>
    </citation>
    <scope>NUCLEOTIDE SEQUENCE [LARGE SCALE GENOMIC DNA]</scope>
    <source>
        <strain evidence="2">DH-2019</strain>
    </source>
</reference>
<proteinExistence type="predicted"/>
<dbReference type="EMBL" id="JABTTQ020000009">
    <property type="protein sequence ID" value="KAK6148731.1"/>
    <property type="molecule type" value="Genomic_DNA"/>
</dbReference>
<comment type="caution">
    <text evidence="2">The sequence shown here is derived from an EMBL/GenBank/DDBJ whole genome shotgun (WGS) entry which is preliminary data.</text>
</comment>
<keyword evidence="3" id="KW-1185">Reference proteome</keyword>
<sequence length="434" mass="50043">MAYLTTIENRFDSRVTSRCNLQVLRLVYDMLDAVHKEMLLNSAFGELYKFHDNMQISCKLLHALLFMRIKSPVDDEVWFRVGDANVRFGFSDFTLITGLNPEIKNDFVKDIPSDRRLAAEYFGGGKKAVQPSVLKAALSTRQRMRRTDINWDWPSYMSVFCGDEVLFPLSPTQEMEKEYVVMFPGVFPEDLNYPLDEERRDVHETEHGGSSRVPPPSTGPSIGMRQVLDVVATLTKKQDDAFSFLNKKVEDAFSLMSGKIEELDRKIYALDQNLKQEVNLIRGSLERQQMGDGASPIMGRWWRQRRLREEDRREDPSVEVEKNKFVDVVDAEMHSDVEVVEVEQANTGDDRGTVKYTRKKRPSKHVEKENVLQTGVKRRRVPSIHTRTPFTTESRTQTTTSKTFLDKMQIDFFLPVDPLKAKNLKNGTQKCGDR</sequence>
<dbReference type="PANTHER" id="PTHR48449">
    <property type="entry name" value="DUF1985 DOMAIN-CONTAINING PROTEIN"/>
    <property type="match status" value="1"/>
</dbReference>
<evidence type="ECO:0000313" key="3">
    <source>
        <dbReference type="Proteomes" id="UP001318860"/>
    </source>
</evidence>
<protein>
    <recommendedName>
        <fullName evidence="4">DUF1985 domain-containing protein</fullName>
    </recommendedName>
</protein>
<gene>
    <name evidence="2" type="ORF">DH2020_016256</name>
</gene>
<organism evidence="2 3">
    <name type="scientific">Rehmannia glutinosa</name>
    <name type="common">Chinese foxglove</name>
    <dbReference type="NCBI Taxonomy" id="99300"/>
    <lineage>
        <taxon>Eukaryota</taxon>
        <taxon>Viridiplantae</taxon>
        <taxon>Streptophyta</taxon>
        <taxon>Embryophyta</taxon>
        <taxon>Tracheophyta</taxon>
        <taxon>Spermatophyta</taxon>
        <taxon>Magnoliopsida</taxon>
        <taxon>eudicotyledons</taxon>
        <taxon>Gunneridae</taxon>
        <taxon>Pentapetalae</taxon>
        <taxon>asterids</taxon>
        <taxon>lamiids</taxon>
        <taxon>Lamiales</taxon>
        <taxon>Orobanchaceae</taxon>
        <taxon>Rehmannieae</taxon>
        <taxon>Rehmannia</taxon>
    </lineage>
</organism>
<evidence type="ECO:0000256" key="1">
    <source>
        <dbReference type="SAM" id="MobiDB-lite"/>
    </source>
</evidence>
<evidence type="ECO:0000313" key="2">
    <source>
        <dbReference type="EMBL" id="KAK6148731.1"/>
    </source>
</evidence>